<feature type="compositionally biased region" description="Polar residues" evidence="9">
    <location>
        <begin position="519"/>
        <end position="530"/>
    </location>
</feature>
<protein>
    <recommendedName>
        <fullName evidence="3">ribonuclease H</fullName>
        <ecNumber evidence="3">3.1.26.4</ecNumber>
    </recommendedName>
</protein>
<keyword evidence="8" id="KW-0175">Coiled coil</keyword>
<keyword evidence="7 11" id="KW-0378">Hydrolase</keyword>
<dbReference type="PROSITE" id="PS50879">
    <property type="entry name" value="RNASE_H_1"/>
    <property type="match status" value="1"/>
</dbReference>
<dbReference type="GO" id="GO:0003676">
    <property type="term" value="F:nucleic acid binding"/>
    <property type="evidence" value="ECO:0007669"/>
    <property type="project" value="InterPro"/>
</dbReference>
<reference evidence="11 12" key="1">
    <citation type="submission" date="2020-06" db="EMBL/GenBank/DDBJ databases">
        <authorList>
            <person name="Li R."/>
            <person name="Bekaert M."/>
        </authorList>
    </citation>
    <scope>NUCLEOTIDE SEQUENCE [LARGE SCALE GENOMIC DNA]</scope>
    <source>
        <strain evidence="12">wild</strain>
    </source>
</reference>
<keyword evidence="4" id="KW-0540">Nuclease</keyword>
<dbReference type="EC" id="3.1.26.4" evidence="3"/>
<evidence type="ECO:0000256" key="2">
    <source>
        <dbReference type="ARBA" id="ARBA00005300"/>
    </source>
</evidence>
<evidence type="ECO:0000313" key="12">
    <source>
        <dbReference type="Proteomes" id="UP000507470"/>
    </source>
</evidence>
<dbReference type="EMBL" id="CACVKT020001721">
    <property type="protein sequence ID" value="CAC5370578.1"/>
    <property type="molecule type" value="Genomic_DNA"/>
</dbReference>
<keyword evidence="12" id="KW-1185">Reference proteome</keyword>
<dbReference type="GO" id="GO:0046872">
    <property type="term" value="F:metal ion binding"/>
    <property type="evidence" value="ECO:0007669"/>
    <property type="project" value="UniProtKB-KW"/>
</dbReference>
<evidence type="ECO:0000256" key="7">
    <source>
        <dbReference type="ARBA" id="ARBA00022801"/>
    </source>
</evidence>
<dbReference type="Proteomes" id="UP000507470">
    <property type="component" value="Unassembled WGS sequence"/>
</dbReference>
<keyword evidence="5" id="KW-0479">Metal-binding</keyword>
<sequence length="674" mass="76435">MMADPAVVYVDGACKNNGQTSAKGGCGVFWGQFHPLNVSEYLEGSKQSNNCAELSATIIALTQAQKLRFMGVEIYTDSKYVKDGITKWIGQWKQNSWKTGRGSGTVFNKELWMLLDKLQSNIKVYWKWVECHNNVEGNIEADSLAKAGISKNSSYWQRMAEIDKIAEVCVNEINQIDECNSIEVEVLADDKAKSYCSLCKDSVDEIGIRCVHCKGCCICLLIRKENLRVEKCSGVTNSFIVKNKLDQNNCSQIGIQCELAHEEGITSKPVSSKKSGKQICKNMLNSKELSTKTPSESENDSINVEKSRFEKQMLSMQSKFVDTLDKITEAHDKRNQLEQKFESVLTQKENLEKKLRAMEAKFEEKSLCKLCTNFEQEVNKCRQEKNSLQSKYTDLFLEREVEGVKYKTEIKIAKQKMDCSNSEIKVLSNQINQYEERLHCKDISLLEMEHKVCEQRNEINKLHEDCSLLKTQVINKSDTKQSNLLAVSKSTNTESNVHQVDVASKNNVSNSTPVVVNNGKQKNLQSSGNFNKGREKRKEILMIGTSNTKYISAKYMSFGSANVNKIIKYKIQECMEYIGTIDDPNVNYDAIILHILGNDIEHKTPEESIAIFQTLIDQIRKKKISKKLIISLGLPKKDGIKNRNVEKLNIMIKDKFGDANDIFLCDNSNLSFRG</sequence>
<dbReference type="SUPFAM" id="SSF53098">
    <property type="entry name" value="Ribonuclease H-like"/>
    <property type="match status" value="1"/>
</dbReference>
<organism evidence="11 12">
    <name type="scientific">Mytilus coruscus</name>
    <name type="common">Sea mussel</name>
    <dbReference type="NCBI Taxonomy" id="42192"/>
    <lineage>
        <taxon>Eukaryota</taxon>
        <taxon>Metazoa</taxon>
        <taxon>Spiralia</taxon>
        <taxon>Lophotrochozoa</taxon>
        <taxon>Mollusca</taxon>
        <taxon>Bivalvia</taxon>
        <taxon>Autobranchia</taxon>
        <taxon>Pteriomorphia</taxon>
        <taxon>Mytilida</taxon>
        <taxon>Mytiloidea</taxon>
        <taxon>Mytilidae</taxon>
        <taxon>Mytilinae</taxon>
        <taxon>Mytilus</taxon>
    </lineage>
</organism>
<dbReference type="PANTHER" id="PTHR10642">
    <property type="entry name" value="RIBONUCLEASE H1"/>
    <property type="match status" value="1"/>
</dbReference>
<proteinExistence type="inferred from homology"/>
<evidence type="ECO:0000256" key="8">
    <source>
        <dbReference type="SAM" id="Coils"/>
    </source>
</evidence>
<dbReference type="Gene3D" id="3.40.50.1110">
    <property type="entry name" value="SGNH hydrolase"/>
    <property type="match status" value="1"/>
</dbReference>
<dbReference type="Pfam" id="PF00075">
    <property type="entry name" value="RNase_H"/>
    <property type="match status" value="1"/>
</dbReference>
<dbReference type="GO" id="GO:0043137">
    <property type="term" value="P:DNA replication, removal of RNA primer"/>
    <property type="evidence" value="ECO:0007669"/>
    <property type="project" value="TreeGrafter"/>
</dbReference>
<evidence type="ECO:0000256" key="4">
    <source>
        <dbReference type="ARBA" id="ARBA00022722"/>
    </source>
</evidence>
<comment type="similarity">
    <text evidence="2">Belongs to the RNase H family.</text>
</comment>
<dbReference type="InterPro" id="IPR002156">
    <property type="entry name" value="RNaseH_domain"/>
</dbReference>
<dbReference type="InterPro" id="IPR036397">
    <property type="entry name" value="RNaseH_sf"/>
</dbReference>
<dbReference type="GO" id="GO:0004523">
    <property type="term" value="F:RNA-DNA hybrid ribonuclease activity"/>
    <property type="evidence" value="ECO:0007669"/>
    <property type="project" value="UniProtKB-EC"/>
</dbReference>
<feature type="coiled-coil region" evidence="8">
    <location>
        <begin position="327"/>
        <end position="437"/>
    </location>
</feature>
<dbReference type="AlphaFoldDB" id="A0A6J8AMS9"/>
<evidence type="ECO:0000256" key="1">
    <source>
        <dbReference type="ARBA" id="ARBA00000077"/>
    </source>
</evidence>
<feature type="compositionally biased region" description="Low complexity" evidence="9">
    <location>
        <begin position="509"/>
        <end position="518"/>
    </location>
</feature>
<dbReference type="PANTHER" id="PTHR10642:SF26">
    <property type="entry name" value="RIBONUCLEASE H1"/>
    <property type="match status" value="1"/>
</dbReference>
<evidence type="ECO:0000256" key="5">
    <source>
        <dbReference type="ARBA" id="ARBA00022723"/>
    </source>
</evidence>
<evidence type="ECO:0000256" key="9">
    <source>
        <dbReference type="SAM" id="MobiDB-lite"/>
    </source>
</evidence>
<dbReference type="CDD" id="cd09280">
    <property type="entry name" value="RNase_HI_eukaryote_like"/>
    <property type="match status" value="1"/>
</dbReference>
<name>A0A6J8AMS9_MYTCO</name>
<dbReference type="InterPro" id="IPR036514">
    <property type="entry name" value="SGNH_hydro_sf"/>
</dbReference>
<accession>A0A6J8AMS9</accession>
<keyword evidence="6" id="KW-0255">Endonuclease</keyword>
<feature type="domain" description="RNase H type-1" evidence="10">
    <location>
        <begin position="2"/>
        <end position="150"/>
    </location>
</feature>
<gene>
    <name evidence="11" type="ORF">MCOR_9372</name>
</gene>
<evidence type="ECO:0000256" key="6">
    <source>
        <dbReference type="ARBA" id="ARBA00022759"/>
    </source>
</evidence>
<comment type="catalytic activity">
    <reaction evidence="1">
        <text>Endonucleolytic cleavage to 5'-phosphomonoester.</text>
        <dbReference type="EC" id="3.1.26.4"/>
    </reaction>
</comment>
<dbReference type="OrthoDB" id="407198at2759"/>
<dbReference type="SUPFAM" id="SSF52266">
    <property type="entry name" value="SGNH hydrolase"/>
    <property type="match status" value="1"/>
</dbReference>
<evidence type="ECO:0000256" key="3">
    <source>
        <dbReference type="ARBA" id="ARBA00012180"/>
    </source>
</evidence>
<dbReference type="InterPro" id="IPR050092">
    <property type="entry name" value="RNase_H"/>
</dbReference>
<dbReference type="InterPro" id="IPR012337">
    <property type="entry name" value="RNaseH-like_sf"/>
</dbReference>
<feature type="region of interest" description="Disordered" evidence="9">
    <location>
        <begin position="509"/>
        <end position="531"/>
    </location>
</feature>
<evidence type="ECO:0000313" key="11">
    <source>
        <dbReference type="EMBL" id="CAC5370578.1"/>
    </source>
</evidence>
<evidence type="ECO:0000259" key="10">
    <source>
        <dbReference type="PROSITE" id="PS50879"/>
    </source>
</evidence>
<dbReference type="Gene3D" id="3.30.420.10">
    <property type="entry name" value="Ribonuclease H-like superfamily/Ribonuclease H"/>
    <property type="match status" value="1"/>
</dbReference>